<evidence type="ECO:0000256" key="2">
    <source>
        <dbReference type="SAM" id="Phobius"/>
    </source>
</evidence>
<dbReference type="eggNOG" id="COG3170">
    <property type="taxonomic scope" value="Bacteria"/>
</dbReference>
<feature type="transmembrane region" description="Helical" evidence="2">
    <location>
        <begin position="145"/>
        <end position="163"/>
    </location>
</feature>
<gene>
    <name evidence="3" type="ORF">HYPDE_24073</name>
</gene>
<keyword evidence="4" id="KW-1185">Reference proteome</keyword>
<dbReference type="HOGENOM" id="CLU_076328_0_0_5"/>
<evidence type="ECO:0000313" key="4">
    <source>
        <dbReference type="Proteomes" id="UP000005952"/>
    </source>
</evidence>
<protein>
    <submittedName>
        <fullName evidence="3">Membrane-bound metal-dependent hydrolase</fullName>
    </submittedName>
</protein>
<dbReference type="AlphaFoldDB" id="N0B8Z5"/>
<feature type="transmembrane region" description="Helical" evidence="2">
    <location>
        <begin position="120"/>
        <end position="139"/>
    </location>
</feature>
<dbReference type="KEGG" id="hdt:HYPDE_24073"/>
<feature type="transmembrane region" description="Helical" evidence="2">
    <location>
        <begin position="90"/>
        <end position="108"/>
    </location>
</feature>
<sequence length="308" mass="32721">MGDVMANFTTHIAVGTVVSGALATLTLAANVVAPENLVAVTMAGVLGSVLPDIDLKDSRPSRAMFAGLAIFFSFAVLFTAATKFSIAELWILWLGTLLLVRYGLHMVFHRISVHRGIWHSILAAVFCAVATAVVFQHMLNKPAGVAWLGGAFMFVGYLTHLTLDEIYSVDVMDTRLKSSFGTALKFFDHRHFYASLGMAAATLGAIVVSPPTNTFVDGLSSRSLWSGLEQRLLPPDKWFGLVETPRMARRNDDDKATGVVTGSVNQGAVTENGSDAGTLISEPASTPEAIPSPADTPAVSVPSENASP</sequence>
<keyword evidence="2" id="KW-0812">Transmembrane</keyword>
<feature type="compositionally biased region" description="Polar residues" evidence="1">
    <location>
        <begin position="260"/>
        <end position="275"/>
    </location>
</feature>
<feature type="transmembrane region" description="Helical" evidence="2">
    <location>
        <begin position="65"/>
        <end position="84"/>
    </location>
</feature>
<keyword evidence="3" id="KW-0378">Hydrolase</keyword>
<dbReference type="eggNOG" id="COG1988">
    <property type="taxonomic scope" value="Bacteria"/>
</dbReference>
<dbReference type="Pfam" id="PF04307">
    <property type="entry name" value="YdjM"/>
    <property type="match status" value="1"/>
</dbReference>
<evidence type="ECO:0000313" key="3">
    <source>
        <dbReference type="EMBL" id="AGK56500.1"/>
    </source>
</evidence>
<evidence type="ECO:0000256" key="1">
    <source>
        <dbReference type="SAM" id="MobiDB-lite"/>
    </source>
</evidence>
<organism evidence="3 4">
    <name type="scientific">Hyphomicrobium denitrificans 1NES1</name>
    <dbReference type="NCBI Taxonomy" id="670307"/>
    <lineage>
        <taxon>Bacteria</taxon>
        <taxon>Pseudomonadati</taxon>
        <taxon>Pseudomonadota</taxon>
        <taxon>Alphaproteobacteria</taxon>
        <taxon>Hyphomicrobiales</taxon>
        <taxon>Hyphomicrobiaceae</taxon>
        <taxon>Hyphomicrobium</taxon>
    </lineage>
</organism>
<dbReference type="EMBL" id="CP005587">
    <property type="protein sequence ID" value="AGK56500.1"/>
    <property type="molecule type" value="Genomic_DNA"/>
</dbReference>
<name>N0B8Z5_9HYPH</name>
<feature type="region of interest" description="Disordered" evidence="1">
    <location>
        <begin position="250"/>
        <end position="308"/>
    </location>
</feature>
<keyword evidence="2" id="KW-0472">Membrane</keyword>
<feature type="transmembrane region" description="Helical" evidence="2">
    <location>
        <begin position="12"/>
        <end position="31"/>
    </location>
</feature>
<keyword evidence="2" id="KW-1133">Transmembrane helix</keyword>
<dbReference type="STRING" id="670307.HYPDE_24073"/>
<accession>N0B8Z5</accession>
<proteinExistence type="predicted"/>
<dbReference type="Proteomes" id="UP000005952">
    <property type="component" value="Chromosome"/>
</dbReference>
<dbReference type="GO" id="GO:0016787">
    <property type="term" value="F:hydrolase activity"/>
    <property type="evidence" value="ECO:0007669"/>
    <property type="project" value="UniProtKB-KW"/>
</dbReference>
<reference evidence="3 4" key="1">
    <citation type="journal article" date="2013" name="Genome Announc.">
        <title>Genome sequences for three denitrifying bacterial strains isolated from a uranium- and nitrate-contaminated subsurface environment.</title>
        <authorList>
            <person name="Venkatramanan R."/>
            <person name="Prakash O."/>
            <person name="Woyke T."/>
            <person name="Chain P."/>
            <person name="Goodwin L.A."/>
            <person name="Watson D."/>
            <person name="Brooks S."/>
            <person name="Kostka J.E."/>
            <person name="Green S.J."/>
        </authorList>
    </citation>
    <scope>NUCLEOTIDE SEQUENCE [LARGE SCALE GENOMIC DNA]</scope>
    <source>
        <strain evidence="3 4">1NES1</strain>
    </source>
</reference>
<dbReference type="InterPro" id="IPR007404">
    <property type="entry name" value="YdjM-like"/>
</dbReference>